<evidence type="ECO:0000256" key="6">
    <source>
        <dbReference type="ARBA" id="ARBA00023002"/>
    </source>
</evidence>
<dbReference type="Gene3D" id="1.10.630.10">
    <property type="entry name" value="Cytochrome P450"/>
    <property type="match status" value="1"/>
</dbReference>
<evidence type="ECO:0000256" key="2">
    <source>
        <dbReference type="ARBA" id="ARBA00005179"/>
    </source>
</evidence>
<evidence type="ECO:0000256" key="1">
    <source>
        <dbReference type="ARBA" id="ARBA00001971"/>
    </source>
</evidence>
<dbReference type="InterPro" id="IPR036396">
    <property type="entry name" value="Cyt_P450_sf"/>
</dbReference>
<dbReference type="PRINTS" id="PR00463">
    <property type="entry name" value="EP450I"/>
</dbReference>
<evidence type="ECO:0000256" key="9">
    <source>
        <dbReference type="PIRSR" id="PIRSR602401-1"/>
    </source>
</evidence>
<dbReference type="InterPro" id="IPR002401">
    <property type="entry name" value="Cyt_P450_E_grp-I"/>
</dbReference>
<accession>A0A2G8RYT1</accession>
<dbReference type="OrthoDB" id="1470350at2759"/>
<dbReference type="PANTHER" id="PTHR24305">
    <property type="entry name" value="CYTOCHROME P450"/>
    <property type="match status" value="1"/>
</dbReference>
<dbReference type="EMBL" id="AYKW01000041">
    <property type="protein sequence ID" value="PIL26672.1"/>
    <property type="molecule type" value="Genomic_DNA"/>
</dbReference>
<keyword evidence="8" id="KW-0503">Monooxygenase</keyword>
<comment type="pathway">
    <text evidence="2">Secondary metabolite biosynthesis.</text>
</comment>
<dbReference type="AlphaFoldDB" id="A0A2G8RYT1"/>
<comment type="similarity">
    <text evidence="3">Belongs to the cytochrome P450 family.</text>
</comment>
<evidence type="ECO:0000313" key="11">
    <source>
        <dbReference type="Proteomes" id="UP000230002"/>
    </source>
</evidence>
<keyword evidence="6" id="KW-0560">Oxidoreductase</keyword>
<dbReference type="GO" id="GO:0020037">
    <property type="term" value="F:heme binding"/>
    <property type="evidence" value="ECO:0007669"/>
    <property type="project" value="InterPro"/>
</dbReference>
<evidence type="ECO:0000256" key="4">
    <source>
        <dbReference type="ARBA" id="ARBA00022617"/>
    </source>
</evidence>
<dbReference type="PRINTS" id="PR00385">
    <property type="entry name" value="P450"/>
</dbReference>
<sequence>MTQSLLIALSLVVIFILWRLVSRFLFRTTVDNIPGPQPGSFFSGNMEQLFARNNREFLANCIDPYGPVSKVRGFMGAKWIHTYDPKALHAVYVKDQDSYTKGSRAILTIRMLIGPGLLAAFGSEHRRQRKLLNPAFSAAHMRGLSPIFYGVAGKLRTAIERQVKDGPKDVDVLAWMGRTALELVGQGMMGYSFDPLVEEVHNDFAEAVKSFVPTFSEFQWARVFVPLVVKLGPPRFRRFLLDCVPIESIQRMKTVSDVMHQRSLEIYNEKKAAIQRGDKETLLAVDESKDMLSILLKENMKAADEDRLPDSELLAQMGTFIVAGVDTTSNALSRILHLLCQHQDAQDKLRAEIRAAIEQYGLEIPYDELSALPYLDAVCRETLRLYAPANVSFRQTKKDTVLPLSQPLRGVDGTMMSEIPITKGTVVLSNIPACNRNKAVWGEDALEWKPERWLQPLPKSVEEAHVPGIYANLMTFLAGSRACIGFKFSQLEMKVVLCMLLSKFKFELSEKPVVWNFAGVSYPSTGYESSKPEMILKVSLAP</sequence>
<dbReference type="SUPFAM" id="SSF48264">
    <property type="entry name" value="Cytochrome P450"/>
    <property type="match status" value="1"/>
</dbReference>
<dbReference type="InterPro" id="IPR050121">
    <property type="entry name" value="Cytochrome_P450_monoxygenase"/>
</dbReference>
<name>A0A2G8RYT1_9APHY</name>
<evidence type="ECO:0000256" key="7">
    <source>
        <dbReference type="ARBA" id="ARBA00023004"/>
    </source>
</evidence>
<keyword evidence="5 9" id="KW-0479">Metal-binding</keyword>
<feature type="binding site" description="axial binding residue" evidence="9">
    <location>
        <position position="483"/>
    </location>
    <ligand>
        <name>heme</name>
        <dbReference type="ChEBI" id="CHEBI:30413"/>
    </ligand>
    <ligandPart>
        <name>Fe</name>
        <dbReference type="ChEBI" id="CHEBI:18248"/>
    </ligandPart>
</feature>
<comment type="cofactor">
    <cofactor evidence="1 9">
        <name>heme</name>
        <dbReference type="ChEBI" id="CHEBI:30413"/>
    </cofactor>
</comment>
<organism evidence="10 11">
    <name type="scientific">Ganoderma sinense ZZ0214-1</name>
    <dbReference type="NCBI Taxonomy" id="1077348"/>
    <lineage>
        <taxon>Eukaryota</taxon>
        <taxon>Fungi</taxon>
        <taxon>Dikarya</taxon>
        <taxon>Basidiomycota</taxon>
        <taxon>Agaricomycotina</taxon>
        <taxon>Agaricomycetes</taxon>
        <taxon>Polyporales</taxon>
        <taxon>Polyporaceae</taxon>
        <taxon>Ganoderma</taxon>
    </lineage>
</organism>
<dbReference type="CDD" id="cd11069">
    <property type="entry name" value="CYP_FUM15-like"/>
    <property type="match status" value="1"/>
</dbReference>
<dbReference type="Pfam" id="PF00067">
    <property type="entry name" value="p450"/>
    <property type="match status" value="1"/>
</dbReference>
<dbReference type="InterPro" id="IPR001128">
    <property type="entry name" value="Cyt_P450"/>
</dbReference>
<dbReference type="STRING" id="1077348.A0A2G8RYT1"/>
<dbReference type="GO" id="GO:0004497">
    <property type="term" value="F:monooxygenase activity"/>
    <property type="evidence" value="ECO:0007669"/>
    <property type="project" value="UniProtKB-KW"/>
</dbReference>
<dbReference type="GO" id="GO:0005506">
    <property type="term" value="F:iron ion binding"/>
    <property type="evidence" value="ECO:0007669"/>
    <property type="project" value="InterPro"/>
</dbReference>
<reference evidence="10 11" key="1">
    <citation type="journal article" date="2015" name="Sci. Rep.">
        <title>Chromosome-level genome map provides insights into diverse defense mechanisms in the medicinal fungus Ganoderma sinense.</title>
        <authorList>
            <person name="Zhu Y."/>
            <person name="Xu J."/>
            <person name="Sun C."/>
            <person name="Zhou S."/>
            <person name="Xu H."/>
            <person name="Nelson D.R."/>
            <person name="Qian J."/>
            <person name="Song J."/>
            <person name="Luo H."/>
            <person name="Xiang L."/>
            <person name="Li Y."/>
            <person name="Xu Z."/>
            <person name="Ji A."/>
            <person name="Wang L."/>
            <person name="Lu S."/>
            <person name="Hayward A."/>
            <person name="Sun W."/>
            <person name="Li X."/>
            <person name="Schwartz D.C."/>
            <person name="Wang Y."/>
            <person name="Chen S."/>
        </authorList>
    </citation>
    <scope>NUCLEOTIDE SEQUENCE [LARGE SCALE GENOMIC DNA]</scope>
    <source>
        <strain evidence="10 11">ZZ0214-1</strain>
    </source>
</reference>
<gene>
    <name evidence="10" type="ORF">GSI_11248</name>
</gene>
<protein>
    <submittedName>
        <fullName evidence="10">Cytochrome P450</fullName>
    </submittedName>
</protein>
<dbReference type="GO" id="GO:0016705">
    <property type="term" value="F:oxidoreductase activity, acting on paired donors, with incorporation or reduction of molecular oxygen"/>
    <property type="evidence" value="ECO:0007669"/>
    <property type="project" value="InterPro"/>
</dbReference>
<evidence type="ECO:0000256" key="3">
    <source>
        <dbReference type="ARBA" id="ARBA00010617"/>
    </source>
</evidence>
<proteinExistence type="inferred from homology"/>
<evidence type="ECO:0000256" key="8">
    <source>
        <dbReference type="ARBA" id="ARBA00023033"/>
    </source>
</evidence>
<dbReference type="PANTHER" id="PTHR24305:SF166">
    <property type="entry name" value="CYTOCHROME P450 12A4, MITOCHONDRIAL-RELATED"/>
    <property type="match status" value="1"/>
</dbReference>
<comment type="caution">
    <text evidence="10">The sequence shown here is derived from an EMBL/GenBank/DDBJ whole genome shotgun (WGS) entry which is preliminary data.</text>
</comment>
<evidence type="ECO:0000256" key="5">
    <source>
        <dbReference type="ARBA" id="ARBA00022723"/>
    </source>
</evidence>
<dbReference type="Proteomes" id="UP000230002">
    <property type="component" value="Unassembled WGS sequence"/>
</dbReference>
<keyword evidence="11" id="KW-1185">Reference proteome</keyword>
<keyword evidence="4 9" id="KW-0349">Heme</keyword>
<evidence type="ECO:0000313" key="10">
    <source>
        <dbReference type="EMBL" id="PIL26672.1"/>
    </source>
</evidence>
<keyword evidence="7 9" id="KW-0408">Iron</keyword>